<dbReference type="PATRIC" id="fig|1423788.3.peg.769"/>
<evidence type="ECO:0000313" key="1">
    <source>
        <dbReference type="EMBL" id="KRK84628.1"/>
    </source>
</evidence>
<dbReference type="InterPro" id="IPR053842">
    <property type="entry name" value="NikA-like"/>
</dbReference>
<dbReference type="STRING" id="1423788.FC78_GL000753"/>
<proteinExistence type="predicted"/>
<protein>
    <submittedName>
        <fullName evidence="1">Uncharacterized protein</fullName>
    </submittedName>
</protein>
<organism evidence="1 2">
    <name type="scientific">Companilactobacillus bobalius DSM 19674</name>
    <dbReference type="NCBI Taxonomy" id="1423788"/>
    <lineage>
        <taxon>Bacteria</taxon>
        <taxon>Bacillati</taxon>
        <taxon>Bacillota</taxon>
        <taxon>Bacilli</taxon>
        <taxon>Lactobacillales</taxon>
        <taxon>Lactobacillaceae</taxon>
        <taxon>Companilactobacillus</taxon>
        <taxon>Companilactobacillus bobalius</taxon>
    </lineage>
</organism>
<comment type="caution">
    <text evidence="1">The sequence shown here is derived from an EMBL/GenBank/DDBJ whole genome shotgun (WGS) entry which is preliminary data.</text>
</comment>
<gene>
    <name evidence="1" type="ORF">FC78_GL000753</name>
</gene>
<accession>A0A0R1KVA7</accession>
<dbReference type="Proteomes" id="UP000051515">
    <property type="component" value="Unassembled WGS sequence"/>
</dbReference>
<dbReference type="Pfam" id="PF21983">
    <property type="entry name" value="NikA-like"/>
    <property type="match status" value="1"/>
</dbReference>
<dbReference type="EMBL" id="AZDY01000009">
    <property type="protein sequence ID" value="KRK84628.1"/>
    <property type="molecule type" value="Genomic_DNA"/>
</dbReference>
<sequence length="169" mass="18823">MQAPHQTRKWLACGLLAKPRELIYYVSRNPKGFTSLINQFTCLKGKTKGVGFVSEQHNMSSHLSDKQPNRKDSRQINFRVSEQDYLKLSQSAKTLNMSVPAFVKKKAQGARIVAPKIGAKEAQELARQLAKIGGNLNQLTKHANQGGNVPAQALQELQSEVAKIWQQLT</sequence>
<name>A0A0R1KVA7_9LACO</name>
<reference evidence="1 2" key="1">
    <citation type="journal article" date="2015" name="Genome Announc.">
        <title>Expanding the biotechnology potential of lactobacilli through comparative genomics of 213 strains and associated genera.</title>
        <authorList>
            <person name="Sun Z."/>
            <person name="Harris H.M."/>
            <person name="McCann A."/>
            <person name="Guo C."/>
            <person name="Argimon S."/>
            <person name="Zhang W."/>
            <person name="Yang X."/>
            <person name="Jeffery I.B."/>
            <person name="Cooney J.C."/>
            <person name="Kagawa T.F."/>
            <person name="Liu W."/>
            <person name="Song Y."/>
            <person name="Salvetti E."/>
            <person name="Wrobel A."/>
            <person name="Rasinkangas P."/>
            <person name="Parkhill J."/>
            <person name="Rea M.C."/>
            <person name="O'Sullivan O."/>
            <person name="Ritari J."/>
            <person name="Douillard F.P."/>
            <person name="Paul Ross R."/>
            <person name="Yang R."/>
            <person name="Briner A.E."/>
            <person name="Felis G.E."/>
            <person name="de Vos W.M."/>
            <person name="Barrangou R."/>
            <person name="Klaenhammer T.R."/>
            <person name="Caufield P.W."/>
            <person name="Cui Y."/>
            <person name="Zhang H."/>
            <person name="O'Toole P.W."/>
        </authorList>
    </citation>
    <scope>NUCLEOTIDE SEQUENCE [LARGE SCALE GENOMIC DNA]</scope>
    <source>
        <strain evidence="1 2">DSM 19674</strain>
    </source>
</reference>
<keyword evidence="2" id="KW-1185">Reference proteome</keyword>
<evidence type="ECO:0000313" key="2">
    <source>
        <dbReference type="Proteomes" id="UP000051515"/>
    </source>
</evidence>
<dbReference type="AlphaFoldDB" id="A0A0R1KVA7"/>